<dbReference type="GO" id="GO:0006270">
    <property type="term" value="P:DNA replication initiation"/>
    <property type="evidence" value="ECO:0007669"/>
    <property type="project" value="TreeGrafter"/>
</dbReference>
<dbReference type="PANTHER" id="PTHR12705:SF0">
    <property type="entry name" value="ORIGIN RECOGNITION COMPLEX SUBUNIT 5"/>
    <property type="match status" value="1"/>
</dbReference>
<accession>A0A7E4ZUC3</accession>
<dbReference type="Proteomes" id="UP000492821">
    <property type="component" value="Unassembled WGS sequence"/>
</dbReference>
<keyword evidence="2" id="KW-1185">Reference proteome</keyword>
<dbReference type="AlphaFoldDB" id="A0A7E4ZUC3"/>
<name>A0A7E4ZUC3_PANRE</name>
<reference evidence="2" key="1">
    <citation type="journal article" date="2013" name="Genetics">
        <title>The draft genome and transcriptome of Panagrellus redivivus are shaped by the harsh demands of a free-living lifestyle.</title>
        <authorList>
            <person name="Srinivasan J."/>
            <person name="Dillman A.R."/>
            <person name="Macchietto M.G."/>
            <person name="Heikkinen L."/>
            <person name="Lakso M."/>
            <person name="Fracchia K.M."/>
            <person name="Antoshechkin I."/>
            <person name="Mortazavi A."/>
            <person name="Wong G."/>
            <person name="Sternberg P.W."/>
        </authorList>
    </citation>
    <scope>NUCLEOTIDE SEQUENCE [LARGE SCALE GENOMIC DNA]</scope>
    <source>
        <strain evidence="2">MT8872</strain>
    </source>
</reference>
<protein>
    <submittedName>
        <fullName evidence="3">Origin recognition complex subunit 5</fullName>
    </submittedName>
</protein>
<evidence type="ECO:0000313" key="3">
    <source>
        <dbReference type="WBParaSite" id="Pan_g18005.t2"/>
    </source>
</evidence>
<dbReference type="WBParaSite" id="Pan_g18005.t2">
    <property type="protein sequence ID" value="Pan_g18005.t2"/>
    <property type="gene ID" value="Pan_g18005"/>
</dbReference>
<evidence type="ECO:0000313" key="2">
    <source>
        <dbReference type="Proteomes" id="UP000492821"/>
    </source>
</evidence>
<organism evidence="2 3">
    <name type="scientific">Panagrellus redivivus</name>
    <name type="common">Microworm</name>
    <dbReference type="NCBI Taxonomy" id="6233"/>
    <lineage>
        <taxon>Eukaryota</taxon>
        <taxon>Metazoa</taxon>
        <taxon>Ecdysozoa</taxon>
        <taxon>Nematoda</taxon>
        <taxon>Chromadorea</taxon>
        <taxon>Rhabditida</taxon>
        <taxon>Tylenchina</taxon>
        <taxon>Panagrolaimomorpha</taxon>
        <taxon>Panagrolaimoidea</taxon>
        <taxon>Panagrolaimidae</taxon>
        <taxon>Panagrellus</taxon>
    </lineage>
</organism>
<dbReference type="GO" id="GO:0003688">
    <property type="term" value="F:DNA replication origin binding"/>
    <property type="evidence" value="ECO:0007669"/>
    <property type="project" value="TreeGrafter"/>
</dbReference>
<dbReference type="InterPro" id="IPR047088">
    <property type="entry name" value="ORC5_C"/>
</dbReference>
<reference evidence="3" key="2">
    <citation type="submission" date="2020-10" db="UniProtKB">
        <authorList>
            <consortium name="WormBaseParasite"/>
        </authorList>
    </citation>
    <scope>IDENTIFICATION</scope>
</reference>
<sequence>MDPDAEIFKAILRPGLNHSGVQHVHVVCRDKDQMDDFYTELSDAAVLQGSSGFVSTTTCLFIGENPYNLFKLILEAVTLTTVPPVRNVAAFLNSFRKSIDALNKPEEFVTVCLKHAELLRNVAASPFLEHLFHGFGDEWLSKRLRIVTLSTIPWDLILVSDEVSPSVLHTVYKQKTTVEKKHIDADVMRLQYKALDEDAPEIFCQGFAKFCVKNFKNNTTDPHHLLFLISKVAGIVKDKTDPTDENFKKDVVKNAMHGLKDDFVFLKVDNSCLETVADPVNEIPYYARFVLVAAYCASYNRKTSDLRYFARERDGKRRTAHKTKAETNTFQETGPQTFSLPRLLGMVCFFMSDYLKYTDPIPDIQSLINQLCSTKLIVRTSSDVNLQKPKYRCEASYDRVVQVARSLDINLADFLESDPSTLTAAMPLISLT</sequence>
<feature type="domain" description="Origin recognition complex subunit 5 C-terminal" evidence="1">
    <location>
        <begin position="283"/>
        <end position="415"/>
    </location>
</feature>
<dbReference type="GO" id="GO:0005664">
    <property type="term" value="C:nuclear origin of replication recognition complex"/>
    <property type="evidence" value="ECO:0007669"/>
    <property type="project" value="TreeGrafter"/>
</dbReference>
<dbReference type="Pfam" id="PF14630">
    <property type="entry name" value="ORC5_C"/>
    <property type="match status" value="1"/>
</dbReference>
<dbReference type="InterPro" id="IPR020796">
    <property type="entry name" value="ORC5"/>
</dbReference>
<dbReference type="PANTHER" id="PTHR12705">
    <property type="entry name" value="ORIGIN RECOGNITION COMPLEX SUBUNIT 5"/>
    <property type="match status" value="1"/>
</dbReference>
<proteinExistence type="predicted"/>
<evidence type="ECO:0000259" key="1">
    <source>
        <dbReference type="Pfam" id="PF14630"/>
    </source>
</evidence>